<dbReference type="PANTHER" id="PTHR32059">
    <property type="entry name" value="RAB11-BINDING PROTEIN RELCH"/>
    <property type="match status" value="1"/>
</dbReference>
<comment type="caution">
    <text evidence="1">The sequence shown here is derived from an EMBL/GenBank/DDBJ whole genome shotgun (WGS) entry which is preliminary data.</text>
</comment>
<dbReference type="PANTHER" id="PTHR32059:SF0">
    <property type="entry name" value="RAB11-BINDING PROTEIN RELCH"/>
    <property type="match status" value="1"/>
</dbReference>
<organism evidence="1 2">
    <name type="scientific">Armadillidium nasatum</name>
    <dbReference type="NCBI Taxonomy" id="96803"/>
    <lineage>
        <taxon>Eukaryota</taxon>
        <taxon>Metazoa</taxon>
        <taxon>Ecdysozoa</taxon>
        <taxon>Arthropoda</taxon>
        <taxon>Crustacea</taxon>
        <taxon>Multicrustacea</taxon>
        <taxon>Malacostraca</taxon>
        <taxon>Eumalacostraca</taxon>
        <taxon>Peracarida</taxon>
        <taxon>Isopoda</taxon>
        <taxon>Oniscidea</taxon>
        <taxon>Crinocheta</taxon>
        <taxon>Armadillidiidae</taxon>
        <taxon>Armadillidium</taxon>
    </lineage>
</organism>
<sequence>MYLYSYFSFISSSFIAITQDSGSSNVLGFRKRSNESQNNELKPHEVCTLNFLVNEYLVMRNYKMTANTFADENHNQDYENWDDVGLNIPRPPTLIQWLQEKVPEITPRTETSCQTDVSSPKMDSYDNLTAEKVILEERVKELETLCERQEL</sequence>
<dbReference type="InterPro" id="IPR040362">
    <property type="entry name" value="RELCH"/>
</dbReference>
<accession>A0A5N5TDH5</accession>
<dbReference type="GO" id="GO:0005802">
    <property type="term" value="C:trans-Golgi network"/>
    <property type="evidence" value="ECO:0007669"/>
    <property type="project" value="InterPro"/>
</dbReference>
<reference evidence="1 2" key="1">
    <citation type="journal article" date="2019" name="PLoS Biol.">
        <title>Sex chromosomes control vertical transmission of feminizing Wolbachia symbionts in an isopod.</title>
        <authorList>
            <person name="Becking T."/>
            <person name="Chebbi M.A."/>
            <person name="Giraud I."/>
            <person name="Moumen B."/>
            <person name="Laverre T."/>
            <person name="Caubet Y."/>
            <person name="Peccoud J."/>
            <person name="Gilbert C."/>
            <person name="Cordaux R."/>
        </authorList>
    </citation>
    <scope>NUCLEOTIDE SEQUENCE [LARGE SCALE GENOMIC DNA]</scope>
    <source>
        <strain evidence="1">ANa2</strain>
        <tissue evidence="1">Whole body excluding digestive tract and cuticle</tissue>
    </source>
</reference>
<evidence type="ECO:0000313" key="1">
    <source>
        <dbReference type="EMBL" id="KAB7504716.1"/>
    </source>
</evidence>
<dbReference type="AlphaFoldDB" id="A0A5N5TDH5"/>
<dbReference type="EMBL" id="SEYY01002532">
    <property type="protein sequence ID" value="KAB7504716.1"/>
    <property type="molecule type" value="Genomic_DNA"/>
</dbReference>
<name>A0A5N5TDH5_9CRUS</name>
<protein>
    <recommendedName>
        <fullName evidence="3">LisH domain-containing protein</fullName>
    </recommendedName>
</protein>
<gene>
    <name evidence="1" type="ORF">Anas_03079</name>
</gene>
<keyword evidence="2" id="KW-1185">Reference proteome</keyword>
<dbReference type="Proteomes" id="UP000326759">
    <property type="component" value="Unassembled WGS sequence"/>
</dbReference>
<evidence type="ECO:0008006" key="3">
    <source>
        <dbReference type="Google" id="ProtNLM"/>
    </source>
</evidence>
<dbReference type="InterPro" id="IPR006594">
    <property type="entry name" value="LisH"/>
</dbReference>
<proteinExistence type="predicted"/>
<dbReference type="PROSITE" id="PS50896">
    <property type="entry name" value="LISH"/>
    <property type="match status" value="1"/>
</dbReference>
<dbReference type="GO" id="GO:0055037">
    <property type="term" value="C:recycling endosome"/>
    <property type="evidence" value="ECO:0007669"/>
    <property type="project" value="TreeGrafter"/>
</dbReference>
<evidence type="ECO:0000313" key="2">
    <source>
        <dbReference type="Proteomes" id="UP000326759"/>
    </source>
</evidence>
<dbReference type="GO" id="GO:0032367">
    <property type="term" value="P:intracellular cholesterol transport"/>
    <property type="evidence" value="ECO:0007669"/>
    <property type="project" value="InterPro"/>
</dbReference>
<dbReference type="OrthoDB" id="1695393at2759"/>